<evidence type="ECO:0000313" key="2">
    <source>
        <dbReference type="EMBL" id="KAL0955603.1"/>
    </source>
</evidence>
<dbReference type="Proteomes" id="UP001556367">
    <property type="component" value="Unassembled WGS sequence"/>
</dbReference>
<dbReference type="EMBL" id="JASNQZ010000006">
    <property type="protein sequence ID" value="KAL0955603.1"/>
    <property type="molecule type" value="Genomic_DNA"/>
</dbReference>
<keyword evidence="3" id="KW-1185">Reference proteome</keyword>
<proteinExistence type="predicted"/>
<comment type="caution">
    <text evidence="2">The sequence shown here is derived from an EMBL/GenBank/DDBJ whole genome shotgun (WGS) entry which is preliminary data.</text>
</comment>
<organism evidence="2 3">
    <name type="scientific">Hohenbuehelia grisea</name>
    <dbReference type="NCBI Taxonomy" id="104357"/>
    <lineage>
        <taxon>Eukaryota</taxon>
        <taxon>Fungi</taxon>
        <taxon>Dikarya</taxon>
        <taxon>Basidiomycota</taxon>
        <taxon>Agaricomycotina</taxon>
        <taxon>Agaricomycetes</taxon>
        <taxon>Agaricomycetidae</taxon>
        <taxon>Agaricales</taxon>
        <taxon>Pleurotineae</taxon>
        <taxon>Pleurotaceae</taxon>
        <taxon>Hohenbuehelia</taxon>
    </lineage>
</organism>
<feature type="region of interest" description="Disordered" evidence="1">
    <location>
        <begin position="1"/>
        <end position="22"/>
    </location>
</feature>
<reference evidence="3" key="1">
    <citation type="submission" date="2024-06" db="EMBL/GenBank/DDBJ databases">
        <title>Multi-omics analyses provide insights into the biosynthesis of the anticancer antibiotic pleurotin in Hohenbuehelia grisea.</title>
        <authorList>
            <person name="Weaver J.A."/>
            <person name="Alberti F."/>
        </authorList>
    </citation>
    <scope>NUCLEOTIDE SEQUENCE [LARGE SCALE GENOMIC DNA]</scope>
    <source>
        <strain evidence="3">T-177</strain>
    </source>
</reference>
<protein>
    <submittedName>
        <fullName evidence="2">Uncharacterized protein</fullName>
    </submittedName>
</protein>
<sequence>MPEGFYQEPSTKTTSHPRVGTRNCKQLLDSDLTGPRSKNFGVRIQIYTMLSLPQAERVSDGMAAEMTRFNNIDTPELTNVGAERRVPPSGICSRSSSCYRVSLNKGTDRDRRS</sequence>
<accession>A0ABR3JJL8</accession>
<gene>
    <name evidence="2" type="ORF">HGRIS_001837</name>
</gene>
<evidence type="ECO:0000256" key="1">
    <source>
        <dbReference type="SAM" id="MobiDB-lite"/>
    </source>
</evidence>
<evidence type="ECO:0000313" key="3">
    <source>
        <dbReference type="Proteomes" id="UP001556367"/>
    </source>
</evidence>
<name>A0ABR3JJL8_9AGAR</name>